<accession>A0A4P7L568</accession>
<evidence type="ECO:0000313" key="3">
    <source>
        <dbReference type="Proteomes" id="UP000295294"/>
    </source>
</evidence>
<reference evidence="2 3" key="1">
    <citation type="submission" date="2019-03" db="EMBL/GenBank/DDBJ databases">
        <title>Efficiently degradation of phenoxyalkanoic acid herbicides by Cupriavidus oxalaticus strain X32.</title>
        <authorList>
            <person name="Sheng X."/>
        </authorList>
    </citation>
    <scope>NUCLEOTIDE SEQUENCE [LARGE SCALE GENOMIC DNA]</scope>
    <source>
        <strain evidence="2 3">X32</strain>
    </source>
</reference>
<feature type="region of interest" description="Disordered" evidence="1">
    <location>
        <begin position="33"/>
        <end position="64"/>
    </location>
</feature>
<dbReference type="RefSeq" id="WP_135703183.1">
    <property type="nucleotide sequence ID" value="NZ_CP038634.1"/>
</dbReference>
<evidence type="ECO:0000313" key="2">
    <source>
        <dbReference type="EMBL" id="QBY50500.1"/>
    </source>
</evidence>
<dbReference type="AlphaFoldDB" id="A0A4P7L568"/>
<name>A0A4P7L568_9BURK</name>
<dbReference type="OrthoDB" id="8584262at2"/>
<gene>
    <name evidence="2" type="ORF">E0W60_04690</name>
</gene>
<dbReference type="Proteomes" id="UP000295294">
    <property type="component" value="Chromosome 1"/>
</dbReference>
<proteinExistence type="predicted"/>
<sequence>MDIRIASILGGRVDYEFLYFRGDAFRYRLRAERHKAELPTSQPAPATPAPKRTRKPASKGNPNA</sequence>
<dbReference type="KEGG" id="cox:E0W60_04690"/>
<evidence type="ECO:0000256" key="1">
    <source>
        <dbReference type="SAM" id="MobiDB-lite"/>
    </source>
</evidence>
<protein>
    <submittedName>
        <fullName evidence="2">Uncharacterized protein</fullName>
    </submittedName>
</protein>
<organism evidence="2 3">
    <name type="scientific">Cupriavidus oxalaticus</name>
    <dbReference type="NCBI Taxonomy" id="96344"/>
    <lineage>
        <taxon>Bacteria</taxon>
        <taxon>Pseudomonadati</taxon>
        <taxon>Pseudomonadota</taxon>
        <taxon>Betaproteobacteria</taxon>
        <taxon>Burkholderiales</taxon>
        <taxon>Burkholderiaceae</taxon>
        <taxon>Cupriavidus</taxon>
    </lineage>
</organism>
<dbReference type="EMBL" id="CP038634">
    <property type="protein sequence ID" value="QBY50500.1"/>
    <property type="molecule type" value="Genomic_DNA"/>
</dbReference>